<keyword evidence="6" id="KW-0812">Transmembrane</keyword>
<organism evidence="8 9">
    <name type="scientific">Vanilla planifolia</name>
    <name type="common">Vanilla</name>
    <dbReference type="NCBI Taxonomy" id="51239"/>
    <lineage>
        <taxon>Eukaryota</taxon>
        <taxon>Viridiplantae</taxon>
        <taxon>Streptophyta</taxon>
        <taxon>Embryophyta</taxon>
        <taxon>Tracheophyta</taxon>
        <taxon>Spermatophyta</taxon>
        <taxon>Magnoliopsida</taxon>
        <taxon>Liliopsida</taxon>
        <taxon>Asparagales</taxon>
        <taxon>Orchidaceae</taxon>
        <taxon>Vanilloideae</taxon>
        <taxon>Vanilleae</taxon>
        <taxon>Vanilla</taxon>
    </lineage>
</organism>
<feature type="compositionally biased region" description="Polar residues" evidence="5">
    <location>
        <begin position="145"/>
        <end position="157"/>
    </location>
</feature>
<dbReference type="EMBL" id="JADCNM010000001">
    <property type="protein sequence ID" value="KAG0503278.1"/>
    <property type="molecule type" value="Genomic_DNA"/>
</dbReference>
<dbReference type="Gene3D" id="3.30.70.100">
    <property type="match status" value="1"/>
</dbReference>
<protein>
    <recommendedName>
        <fullName evidence="7">HMA domain-containing protein</fullName>
    </recommendedName>
</protein>
<dbReference type="Pfam" id="PF00403">
    <property type="entry name" value="HMA"/>
    <property type="match status" value="1"/>
</dbReference>
<keyword evidence="3" id="KW-0636">Prenylation</keyword>
<keyword evidence="2" id="KW-0479">Metal-binding</keyword>
<accession>A0A835S622</accession>
<feature type="domain" description="HMA" evidence="7">
    <location>
        <begin position="12"/>
        <end position="75"/>
    </location>
</feature>
<dbReference type="PANTHER" id="PTHR45868">
    <property type="entry name" value="HEAVY METAL-ASSOCIATED ISOPRENYLATED PLANT PROTEIN 33-RELATED"/>
    <property type="match status" value="1"/>
</dbReference>
<dbReference type="InterPro" id="IPR006121">
    <property type="entry name" value="HMA_dom"/>
</dbReference>
<gene>
    <name evidence="8" type="ORF">HPP92_003350</name>
</gene>
<evidence type="ECO:0000256" key="3">
    <source>
        <dbReference type="ARBA" id="ARBA00023289"/>
    </source>
</evidence>
<evidence type="ECO:0000256" key="6">
    <source>
        <dbReference type="SAM" id="Phobius"/>
    </source>
</evidence>
<dbReference type="AlphaFoldDB" id="A0A835S622"/>
<dbReference type="OrthoDB" id="689350at2759"/>
<dbReference type="Proteomes" id="UP000639772">
    <property type="component" value="Chromosome 1"/>
</dbReference>
<evidence type="ECO:0000256" key="4">
    <source>
        <dbReference type="ARBA" id="ARBA00024045"/>
    </source>
</evidence>
<dbReference type="GO" id="GO:0046872">
    <property type="term" value="F:metal ion binding"/>
    <property type="evidence" value="ECO:0007669"/>
    <property type="project" value="UniProtKB-KW"/>
</dbReference>
<feature type="transmembrane region" description="Helical" evidence="6">
    <location>
        <begin position="298"/>
        <end position="318"/>
    </location>
</feature>
<comment type="similarity">
    <text evidence="4">Belongs to the HIPP family.</text>
</comment>
<feature type="compositionally biased region" description="Basic and acidic residues" evidence="5">
    <location>
        <begin position="103"/>
        <end position="113"/>
    </location>
</feature>
<proteinExistence type="inferred from homology"/>
<keyword evidence="3" id="KW-0449">Lipoprotein</keyword>
<dbReference type="PANTHER" id="PTHR45868:SF19">
    <property type="entry name" value="HEAVY METAL-ASSOCIATED ISOPRENYLATED PLANT PROTEIN 37"/>
    <property type="match status" value="1"/>
</dbReference>
<evidence type="ECO:0000313" key="9">
    <source>
        <dbReference type="Proteomes" id="UP000639772"/>
    </source>
</evidence>
<feature type="region of interest" description="Disordered" evidence="5">
    <location>
        <begin position="70"/>
        <end position="114"/>
    </location>
</feature>
<dbReference type="InterPro" id="IPR036163">
    <property type="entry name" value="HMA_dom_sf"/>
</dbReference>
<evidence type="ECO:0000256" key="2">
    <source>
        <dbReference type="ARBA" id="ARBA00022723"/>
    </source>
</evidence>
<evidence type="ECO:0000313" key="8">
    <source>
        <dbReference type="EMBL" id="KAG0503278.1"/>
    </source>
</evidence>
<evidence type="ECO:0000256" key="5">
    <source>
        <dbReference type="SAM" id="MobiDB-lite"/>
    </source>
</evidence>
<feature type="region of interest" description="Disordered" evidence="5">
    <location>
        <begin position="142"/>
        <end position="175"/>
    </location>
</feature>
<dbReference type="SUPFAM" id="SSF55008">
    <property type="entry name" value="HMA, heavy metal-associated domain"/>
    <property type="match status" value="1"/>
</dbReference>
<evidence type="ECO:0000256" key="1">
    <source>
        <dbReference type="ARBA" id="ARBA00022481"/>
    </source>
</evidence>
<keyword evidence="1" id="KW-0488">Methylation</keyword>
<evidence type="ECO:0000259" key="7">
    <source>
        <dbReference type="PROSITE" id="PS50846"/>
    </source>
</evidence>
<dbReference type="FunFam" id="3.30.70.100:FF:000008">
    <property type="entry name" value="Copper transport protein ATOX1"/>
    <property type="match status" value="1"/>
</dbReference>
<dbReference type="CDD" id="cd00371">
    <property type="entry name" value="HMA"/>
    <property type="match status" value="1"/>
</dbReference>
<name>A0A835S622_VANPL</name>
<sequence>MNKEEDFKLLKIQTIVLKVNIHCDGCKHEVKRLLHRIEGVYAVNIDVENQKVTVSGNVDSSSLIKRLARSGKHAELCSQKPNNQNRKLNQQKVSNPVSSKQQGKQEHTRDTKALKNHHKLQFFCSDDEHDEEDEKELRFMEKTKQASSTATVASAKNGNGGKKNAEAKPKVGNPAVHLLGGNRGGGDGKGSTLMNHNNGVMGMGHMMDDMQGFQLPYLAMNGRGPCNNNAMMMNQGNGYLMPQMMCYRSPQIIPYMGYYPQPSSSFFLTMASFREVIMVFISSVTRTPTVVCSCEDDWVFHYMFLLLLLLLLFSNVLIL</sequence>
<reference evidence="8 9" key="1">
    <citation type="journal article" date="2020" name="Nat. Food">
        <title>A phased Vanilla planifolia genome enables genetic improvement of flavour and production.</title>
        <authorList>
            <person name="Hasing T."/>
            <person name="Tang H."/>
            <person name="Brym M."/>
            <person name="Khazi F."/>
            <person name="Huang T."/>
            <person name="Chambers A.H."/>
        </authorList>
    </citation>
    <scope>NUCLEOTIDE SEQUENCE [LARGE SCALE GENOMIC DNA]</scope>
    <source>
        <tissue evidence="8">Leaf</tissue>
    </source>
</reference>
<feature type="compositionally biased region" description="Polar residues" evidence="5">
    <location>
        <begin position="79"/>
        <end position="102"/>
    </location>
</feature>
<keyword evidence="6" id="KW-1133">Transmembrane helix</keyword>
<dbReference type="PROSITE" id="PS50846">
    <property type="entry name" value="HMA_2"/>
    <property type="match status" value="1"/>
</dbReference>
<comment type="caution">
    <text evidence="8">The sequence shown here is derived from an EMBL/GenBank/DDBJ whole genome shotgun (WGS) entry which is preliminary data.</text>
</comment>
<keyword evidence="6" id="KW-0472">Membrane</keyword>